<dbReference type="RefSeq" id="WP_004748874.1">
    <property type="nucleotide sequence ID" value="NZ_JAPTGG010000013.1"/>
</dbReference>
<reference evidence="1 2" key="1">
    <citation type="submission" date="2022-12" db="EMBL/GenBank/DDBJ databases">
        <title>Dasania phycosphaerae sp. nov., isolated from particulate material of the south coast of Korea.</title>
        <authorList>
            <person name="Jiang Y."/>
        </authorList>
    </citation>
    <scope>NUCLEOTIDE SEQUENCE [LARGE SCALE GENOMIC DNA]</scope>
    <source>
        <strain evidence="1 2">GY-19</strain>
    </source>
</reference>
<protein>
    <submittedName>
        <fullName evidence="1">Uncharacterized protein</fullName>
    </submittedName>
</protein>
<comment type="caution">
    <text evidence="1">The sequence shown here is derived from an EMBL/GenBank/DDBJ whole genome shotgun (WGS) entry which is preliminary data.</text>
</comment>
<sequence>MSNIVHVDFSARKSERAFSADVYSFDMKKYRFQVVATSITEAYYAFVAEAVQHGVNVIRCIAIYLGLADQRAEYQVPAKVWQQYDPVAGGLVEF</sequence>
<proteinExistence type="predicted"/>
<dbReference type="EMBL" id="JAPTGG010000013">
    <property type="protein sequence ID" value="MCZ0866462.1"/>
    <property type="molecule type" value="Genomic_DNA"/>
</dbReference>
<evidence type="ECO:0000313" key="1">
    <source>
        <dbReference type="EMBL" id="MCZ0866462.1"/>
    </source>
</evidence>
<organism evidence="1 2">
    <name type="scientific">Dasania phycosphaerae</name>
    <dbReference type="NCBI Taxonomy" id="2950436"/>
    <lineage>
        <taxon>Bacteria</taxon>
        <taxon>Pseudomonadati</taxon>
        <taxon>Pseudomonadota</taxon>
        <taxon>Gammaproteobacteria</taxon>
        <taxon>Cellvibrionales</taxon>
        <taxon>Spongiibacteraceae</taxon>
        <taxon>Dasania</taxon>
    </lineage>
</organism>
<evidence type="ECO:0000313" key="2">
    <source>
        <dbReference type="Proteomes" id="UP001069090"/>
    </source>
</evidence>
<accession>A0A9J6RP14</accession>
<name>A0A9J6RP14_9GAMM</name>
<dbReference type="AlphaFoldDB" id="A0A9J6RP14"/>
<dbReference type="GeneID" id="23448008"/>
<keyword evidence="2" id="KW-1185">Reference proteome</keyword>
<gene>
    <name evidence="1" type="ORF">O0V09_14720</name>
</gene>
<dbReference type="Proteomes" id="UP001069090">
    <property type="component" value="Unassembled WGS sequence"/>
</dbReference>